<evidence type="ECO:0000256" key="10">
    <source>
        <dbReference type="ARBA" id="ARBA00057688"/>
    </source>
</evidence>
<dbReference type="GO" id="GO:0005930">
    <property type="term" value="C:axoneme"/>
    <property type="evidence" value="ECO:0007669"/>
    <property type="project" value="UniProtKB-SubCell"/>
</dbReference>
<dbReference type="Pfam" id="PF01221">
    <property type="entry name" value="Dynein_light"/>
    <property type="match status" value="1"/>
</dbReference>
<evidence type="ECO:0000256" key="3">
    <source>
        <dbReference type="ARBA" id="ARBA00022490"/>
    </source>
</evidence>
<evidence type="ECO:0000256" key="9">
    <source>
        <dbReference type="ARBA" id="ARBA00023273"/>
    </source>
</evidence>
<comment type="function">
    <text evidence="10">Force generating protein of respiratory cilia. Produces force towards the minus ends of microtubules. Dynein has ATPase activity.</text>
</comment>
<dbReference type="CDD" id="cd21453">
    <property type="entry name" value="DLC-like_DNAL4"/>
    <property type="match status" value="1"/>
</dbReference>
<protein>
    <recommendedName>
        <fullName evidence="11">Dynein light chain</fullName>
    </recommendedName>
</protein>
<dbReference type="SMART" id="SM01375">
    <property type="entry name" value="Dynein_light"/>
    <property type="match status" value="1"/>
</dbReference>
<name>A0A7S3WCU5_9SPIT</name>
<evidence type="ECO:0000256" key="1">
    <source>
        <dbReference type="ARBA" id="ARBA00004430"/>
    </source>
</evidence>
<dbReference type="InterPro" id="IPR037177">
    <property type="entry name" value="DLC_sf"/>
</dbReference>
<dbReference type="GO" id="GO:0005868">
    <property type="term" value="C:cytoplasmic dynein complex"/>
    <property type="evidence" value="ECO:0007669"/>
    <property type="project" value="TreeGrafter"/>
</dbReference>
<keyword evidence="6" id="KW-0969">Cilium</keyword>
<dbReference type="SUPFAM" id="SSF54648">
    <property type="entry name" value="DLC"/>
    <property type="match status" value="1"/>
</dbReference>
<evidence type="ECO:0000256" key="2">
    <source>
        <dbReference type="ARBA" id="ARBA00011655"/>
    </source>
</evidence>
<evidence type="ECO:0000256" key="5">
    <source>
        <dbReference type="ARBA" id="ARBA00023017"/>
    </source>
</evidence>
<comment type="subcellular location">
    <subcellularLocation>
        <location evidence="1">Cytoplasm</location>
        <location evidence="1">Cytoskeleton</location>
        <location evidence="1">Cilium axoneme</location>
    </subcellularLocation>
</comment>
<sequence>MAGRPIPSSLKKQMQKAIAKQTDMTQEMKTEVLDIISGSIDKFTLPDGINFESASRMIKETLDKQYGSAWHCAIGMGYSFDVTAQNGTLLYGFYQGELAVLVFKC</sequence>
<comment type="subunit">
    <text evidence="2">Consists of at least two heavy chains and a number of intermediate and light chains.</text>
</comment>
<organism evidence="12">
    <name type="scientific">Strombidinopsis acuminata</name>
    <dbReference type="NCBI Taxonomy" id="141414"/>
    <lineage>
        <taxon>Eukaryota</taxon>
        <taxon>Sar</taxon>
        <taxon>Alveolata</taxon>
        <taxon>Ciliophora</taxon>
        <taxon>Intramacronucleata</taxon>
        <taxon>Spirotrichea</taxon>
        <taxon>Choreotrichia</taxon>
        <taxon>Choreotrichida</taxon>
        <taxon>Strombidinopsidae</taxon>
        <taxon>Strombidinopsis</taxon>
    </lineage>
</organism>
<keyword evidence="4 11" id="KW-0493">Microtubule</keyword>
<evidence type="ECO:0000256" key="4">
    <source>
        <dbReference type="ARBA" id="ARBA00022701"/>
    </source>
</evidence>
<evidence type="ECO:0000256" key="6">
    <source>
        <dbReference type="ARBA" id="ARBA00023069"/>
    </source>
</evidence>
<dbReference type="EMBL" id="HBIQ01036285">
    <property type="protein sequence ID" value="CAE0548031.1"/>
    <property type="molecule type" value="Transcribed_RNA"/>
</dbReference>
<keyword evidence="7 11" id="KW-0505">Motor protein</keyword>
<dbReference type="FunFam" id="3.30.740.10:FF:000002">
    <property type="entry name" value="Dynein light chain"/>
    <property type="match status" value="1"/>
</dbReference>
<dbReference type="PANTHER" id="PTHR11886:SF35">
    <property type="entry name" value="DYNEIN LIGHT CHAIN"/>
    <property type="match status" value="1"/>
</dbReference>
<dbReference type="GO" id="GO:0045505">
    <property type="term" value="F:dynein intermediate chain binding"/>
    <property type="evidence" value="ECO:0007669"/>
    <property type="project" value="TreeGrafter"/>
</dbReference>
<comment type="similarity">
    <text evidence="11">Belongs to the dynein light chain family.</text>
</comment>
<keyword evidence="5 11" id="KW-0243">Dynein</keyword>
<proteinExistence type="inferred from homology"/>
<accession>A0A7S3WCU5</accession>
<reference evidence="12" key="1">
    <citation type="submission" date="2021-01" db="EMBL/GenBank/DDBJ databases">
        <authorList>
            <person name="Corre E."/>
            <person name="Pelletier E."/>
            <person name="Niang G."/>
            <person name="Scheremetjew M."/>
            <person name="Finn R."/>
            <person name="Kale V."/>
            <person name="Holt S."/>
            <person name="Cochrane G."/>
            <person name="Meng A."/>
            <person name="Brown T."/>
            <person name="Cohen L."/>
        </authorList>
    </citation>
    <scope>NUCLEOTIDE SEQUENCE</scope>
    <source>
        <strain evidence="12">SPMC142</strain>
    </source>
</reference>
<dbReference type="GO" id="GO:0007017">
    <property type="term" value="P:microtubule-based process"/>
    <property type="evidence" value="ECO:0007669"/>
    <property type="project" value="InterPro"/>
</dbReference>
<dbReference type="GO" id="GO:0005874">
    <property type="term" value="C:microtubule"/>
    <property type="evidence" value="ECO:0007669"/>
    <property type="project" value="UniProtKB-KW"/>
</dbReference>
<keyword evidence="9" id="KW-0966">Cell projection</keyword>
<dbReference type="AlphaFoldDB" id="A0A7S3WCU5"/>
<evidence type="ECO:0000256" key="7">
    <source>
        <dbReference type="ARBA" id="ARBA00023175"/>
    </source>
</evidence>
<dbReference type="InterPro" id="IPR001372">
    <property type="entry name" value="Dynein_light_chain_typ-1/2"/>
</dbReference>
<gene>
    <name evidence="12" type="ORF">SACU0126_LOCUS11759</name>
</gene>
<evidence type="ECO:0000256" key="11">
    <source>
        <dbReference type="RuleBase" id="RU365010"/>
    </source>
</evidence>
<dbReference type="PANTHER" id="PTHR11886">
    <property type="entry name" value="DYNEIN LIGHT CHAIN"/>
    <property type="match status" value="1"/>
</dbReference>
<keyword evidence="8 11" id="KW-0206">Cytoskeleton</keyword>
<keyword evidence="3 11" id="KW-0963">Cytoplasm</keyword>
<dbReference type="Gene3D" id="3.30.740.10">
    <property type="entry name" value="Protein Inhibitor Of Neuronal Nitric Oxide Synthase"/>
    <property type="match status" value="1"/>
</dbReference>
<evidence type="ECO:0000256" key="8">
    <source>
        <dbReference type="ARBA" id="ARBA00023212"/>
    </source>
</evidence>
<evidence type="ECO:0000313" key="12">
    <source>
        <dbReference type="EMBL" id="CAE0548031.1"/>
    </source>
</evidence>